<name>A0AAD7XQZ5_9STRA</name>
<dbReference type="Gene3D" id="1.20.1080.10">
    <property type="entry name" value="Glycerol uptake facilitator protein"/>
    <property type="match status" value="1"/>
</dbReference>
<comment type="similarity">
    <text evidence="6">Belongs to the MIP/aquaporin (TC 1.A.8) family.</text>
</comment>
<organism evidence="9 10">
    <name type="scientific">Chrysophaeum taylorii</name>
    <dbReference type="NCBI Taxonomy" id="2483200"/>
    <lineage>
        <taxon>Eukaryota</taxon>
        <taxon>Sar</taxon>
        <taxon>Stramenopiles</taxon>
        <taxon>Ochrophyta</taxon>
        <taxon>Pelagophyceae</taxon>
        <taxon>Pelagomonadales</taxon>
        <taxon>Pelagomonadaceae</taxon>
        <taxon>Chrysophaeum</taxon>
    </lineage>
</organism>
<evidence type="ECO:0000313" key="9">
    <source>
        <dbReference type="EMBL" id="KAJ8612123.1"/>
    </source>
</evidence>
<evidence type="ECO:0000256" key="2">
    <source>
        <dbReference type="ARBA" id="ARBA00022448"/>
    </source>
</evidence>
<sequence length="266" mass="27520">MLLAITGALIASSEALLSPPQPSSVLRLGGKGVARCCVPYQPPRGGQGRLAPQVVGEFVGVTVLMLLGGGVAFSPNVNLLGVALIWGFAVHTAIHVAEKTSDAHLNPAVTLAVRPRASTILAQCLGSLVASVVLTLVFNVRPGQQLPFYLAKPARGLVAAFAAEAVATAILVFVALTTSKYVVPVCVASLIAVFGPVSGAGLNPARDLGPRLVQAALARGTAVDVWQILVCDSWPFLLGPVAGGMIGAYLHREYDKLVWYAKTRAG</sequence>
<feature type="signal peptide" evidence="8">
    <location>
        <begin position="1"/>
        <end position="15"/>
    </location>
</feature>
<feature type="transmembrane region" description="Helical" evidence="7">
    <location>
        <begin position="157"/>
        <end position="176"/>
    </location>
</feature>
<keyword evidence="2 6" id="KW-0813">Transport</keyword>
<keyword evidence="8" id="KW-0732">Signal</keyword>
<evidence type="ECO:0000256" key="4">
    <source>
        <dbReference type="ARBA" id="ARBA00022989"/>
    </source>
</evidence>
<gene>
    <name evidence="9" type="ORF">CTAYLR_002426</name>
</gene>
<dbReference type="GO" id="GO:0016020">
    <property type="term" value="C:membrane"/>
    <property type="evidence" value="ECO:0007669"/>
    <property type="project" value="UniProtKB-SubCell"/>
</dbReference>
<evidence type="ECO:0000256" key="1">
    <source>
        <dbReference type="ARBA" id="ARBA00004141"/>
    </source>
</evidence>
<keyword evidence="4 7" id="KW-1133">Transmembrane helix</keyword>
<feature type="transmembrane region" description="Helical" evidence="7">
    <location>
        <begin position="182"/>
        <end position="202"/>
    </location>
</feature>
<keyword evidence="3 6" id="KW-0812">Transmembrane</keyword>
<dbReference type="GO" id="GO:0015267">
    <property type="term" value="F:channel activity"/>
    <property type="evidence" value="ECO:0007669"/>
    <property type="project" value="InterPro"/>
</dbReference>
<evidence type="ECO:0000313" key="10">
    <source>
        <dbReference type="Proteomes" id="UP001230188"/>
    </source>
</evidence>
<dbReference type="EMBL" id="JAQMWT010000057">
    <property type="protein sequence ID" value="KAJ8612123.1"/>
    <property type="molecule type" value="Genomic_DNA"/>
</dbReference>
<dbReference type="PROSITE" id="PS00221">
    <property type="entry name" value="MIP"/>
    <property type="match status" value="1"/>
</dbReference>
<keyword evidence="5 7" id="KW-0472">Membrane</keyword>
<dbReference type="InterPro" id="IPR023271">
    <property type="entry name" value="Aquaporin-like"/>
</dbReference>
<dbReference type="InterPro" id="IPR022357">
    <property type="entry name" value="MIP_CS"/>
</dbReference>
<dbReference type="PANTHER" id="PTHR45724:SF13">
    <property type="entry name" value="AQUAPORIN NIP1-1-RELATED"/>
    <property type="match status" value="1"/>
</dbReference>
<reference evidence="9" key="1">
    <citation type="submission" date="2023-01" db="EMBL/GenBank/DDBJ databases">
        <title>Metagenome sequencing of chrysophaentin producing Chrysophaeum taylorii.</title>
        <authorList>
            <person name="Davison J."/>
            <person name="Bewley C."/>
        </authorList>
    </citation>
    <scope>NUCLEOTIDE SEQUENCE</scope>
    <source>
        <strain evidence="9">NIES-1699</strain>
    </source>
</reference>
<dbReference type="Pfam" id="PF00230">
    <property type="entry name" value="MIP"/>
    <property type="match status" value="1"/>
</dbReference>
<comment type="subcellular location">
    <subcellularLocation>
        <location evidence="1">Membrane</location>
        <topology evidence="1">Multi-pass membrane protein</topology>
    </subcellularLocation>
</comment>
<feature type="transmembrane region" description="Helical" evidence="7">
    <location>
        <begin position="79"/>
        <end position="97"/>
    </location>
</feature>
<dbReference type="AlphaFoldDB" id="A0AAD7XQZ5"/>
<dbReference type="PRINTS" id="PR00783">
    <property type="entry name" value="MINTRINSICP"/>
</dbReference>
<proteinExistence type="inferred from homology"/>
<evidence type="ECO:0000256" key="7">
    <source>
        <dbReference type="SAM" id="Phobius"/>
    </source>
</evidence>
<evidence type="ECO:0000256" key="8">
    <source>
        <dbReference type="SAM" id="SignalP"/>
    </source>
</evidence>
<evidence type="ECO:0000256" key="6">
    <source>
        <dbReference type="RuleBase" id="RU000477"/>
    </source>
</evidence>
<protein>
    <recommendedName>
        <fullName evidence="11">Aquaporin</fullName>
    </recommendedName>
</protein>
<feature type="transmembrane region" description="Helical" evidence="7">
    <location>
        <begin position="50"/>
        <end position="72"/>
    </location>
</feature>
<evidence type="ECO:0000256" key="5">
    <source>
        <dbReference type="ARBA" id="ARBA00023136"/>
    </source>
</evidence>
<evidence type="ECO:0000256" key="3">
    <source>
        <dbReference type="ARBA" id="ARBA00022692"/>
    </source>
</evidence>
<accession>A0AAD7XQZ5</accession>
<dbReference type="InterPro" id="IPR000425">
    <property type="entry name" value="MIP"/>
</dbReference>
<dbReference type="InterPro" id="IPR034294">
    <property type="entry name" value="Aquaporin_transptr"/>
</dbReference>
<keyword evidence="10" id="KW-1185">Reference proteome</keyword>
<dbReference type="Proteomes" id="UP001230188">
    <property type="component" value="Unassembled WGS sequence"/>
</dbReference>
<evidence type="ECO:0008006" key="11">
    <source>
        <dbReference type="Google" id="ProtNLM"/>
    </source>
</evidence>
<comment type="caution">
    <text evidence="9">The sequence shown here is derived from an EMBL/GenBank/DDBJ whole genome shotgun (WGS) entry which is preliminary data.</text>
</comment>
<feature type="transmembrane region" description="Helical" evidence="7">
    <location>
        <begin position="117"/>
        <end position="137"/>
    </location>
</feature>
<feature type="chain" id="PRO_5041940843" description="Aquaporin" evidence="8">
    <location>
        <begin position="16"/>
        <end position="266"/>
    </location>
</feature>
<dbReference type="SUPFAM" id="SSF81338">
    <property type="entry name" value="Aquaporin-like"/>
    <property type="match status" value="1"/>
</dbReference>
<dbReference type="PANTHER" id="PTHR45724">
    <property type="entry name" value="AQUAPORIN NIP2-1"/>
    <property type="match status" value="1"/>
</dbReference>